<organism evidence="7 8">
    <name type="scientific">Gordonia bronchialis (strain ATCC 25592 / DSM 43247 / BCRC 13721 / JCM 3198 / KCTC 3076 / NBRC 16047 / NCTC 10667)</name>
    <name type="common">Rhodococcus bronchialis</name>
    <dbReference type="NCBI Taxonomy" id="526226"/>
    <lineage>
        <taxon>Bacteria</taxon>
        <taxon>Bacillati</taxon>
        <taxon>Actinomycetota</taxon>
        <taxon>Actinomycetes</taxon>
        <taxon>Mycobacteriales</taxon>
        <taxon>Gordoniaceae</taxon>
        <taxon>Gordonia</taxon>
    </lineage>
</organism>
<name>D0L269_GORB4</name>
<dbReference type="InterPro" id="IPR057326">
    <property type="entry name" value="KR_dom"/>
</dbReference>
<dbReference type="eggNOG" id="COG2226">
    <property type="taxonomic scope" value="Bacteria"/>
</dbReference>
<dbReference type="SMART" id="SM00827">
    <property type="entry name" value="PKS_AT"/>
    <property type="match status" value="1"/>
</dbReference>
<evidence type="ECO:0000256" key="4">
    <source>
        <dbReference type="ARBA" id="ARBA00023268"/>
    </source>
</evidence>
<dbReference type="eggNOG" id="COG3321">
    <property type="taxonomic scope" value="Bacteria"/>
</dbReference>
<evidence type="ECO:0000259" key="6">
    <source>
        <dbReference type="PROSITE" id="PS50075"/>
    </source>
</evidence>
<dbReference type="HOGENOM" id="CLU_003799_0_0_11"/>
<dbReference type="SUPFAM" id="SSF53335">
    <property type="entry name" value="S-adenosyl-L-methionine-dependent methyltransferases"/>
    <property type="match status" value="1"/>
</dbReference>
<dbReference type="SUPFAM" id="SSF55048">
    <property type="entry name" value="Probable ACP-binding domain of malonyl-CoA ACP transacylase"/>
    <property type="match status" value="1"/>
</dbReference>
<dbReference type="OrthoDB" id="9778690at2"/>
<dbReference type="EMBL" id="CP001802">
    <property type="protein sequence ID" value="ACY19956.1"/>
    <property type="molecule type" value="Genomic_DNA"/>
</dbReference>
<dbReference type="Gene3D" id="3.30.70.3290">
    <property type="match status" value="1"/>
</dbReference>
<evidence type="ECO:0000256" key="3">
    <source>
        <dbReference type="ARBA" id="ARBA00022679"/>
    </source>
</evidence>
<dbReference type="InterPro" id="IPR050091">
    <property type="entry name" value="PKS_NRPS_Biosynth_Enz"/>
</dbReference>
<evidence type="ECO:0000313" key="7">
    <source>
        <dbReference type="EMBL" id="ACY19956.1"/>
    </source>
</evidence>
<protein>
    <submittedName>
        <fullName evidence="7">Acyl transferase</fullName>
    </submittedName>
</protein>
<dbReference type="SMART" id="SM00822">
    <property type="entry name" value="PKS_KR"/>
    <property type="match status" value="1"/>
</dbReference>
<dbReference type="InterPro" id="IPR006162">
    <property type="entry name" value="Ppantetheine_attach_site"/>
</dbReference>
<dbReference type="GO" id="GO:0004312">
    <property type="term" value="F:fatty acid synthase activity"/>
    <property type="evidence" value="ECO:0007669"/>
    <property type="project" value="TreeGrafter"/>
</dbReference>
<dbReference type="SUPFAM" id="SSF52151">
    <property type="entry name" value="FabD/lysophospholipase-like"/>
    <property type="match status" value="1"/>
</dbReference>
<evidence type="ECO:0000256" key="1">
    <source>
        <dbReference type="ARBA" id="ARBA00022450"/>
    </source>
</evidence>
<dbReference type="GO" id="GO:0031177">
    <property type="term" value="F:phosphopantetheine binding"/>
    <property type="evidence" value="ECO:0007669"/>
    <property type="project" value="InterPro"/>
</dbReference>
<dbReference type="InterPro" id="IPR009081">
    <property type="entry name" value="PP-bd_ACP"/>
</dbReference>
<dbReference type="SUPFAM" id="SSF47336">
    <property type="entry name" value="ACP-like"/>
    <property type="match status" value="2"/>
</dbReference>
<feature type="compositionally biased region" description="Pro residues" evidence="5">
    <location>
        <begin position="1166"/>
        <end position="1182"/>
    </location>
</feature>
<dbReference type="Gene3D" id="1.10.1200.10">
    <property type="entry name" value="ACP-like"/>
    <property type="match status" value="2"/>
</dbReference>
<dbReference type="Pfam" id="PF00550">
    <property type="entry name" value="PP-binding"/>
    <property type="match status" value="2"/>
</dbReference>
<dbReference type="InterPro" id="IPR020806">
    <property type="entry name" value="PKS_PP-bd"/>
</dbReference>
<dbReference type="STRING" id="526226.Gbro_0629"/>
<accession>D0L269</accession>
<feature type="region of interest" description="Disordered" evidence="5">
    <location>
        <begin position="1052"/>
        <end position="1080"/>
    </location>
</feature>
<keyword evidence="1" id="KW-0596">Phosphopantetheine</keyword>
<evidence type="ECO:0000256" key="5">
    <source>
        <dbReference type="SAM" id="MobiDB-lite"/>
    </source>
</evidence>
<dbReference type="Pfam" id="PF08659">
    <property type="entry name" value="KR"/>
    <property type="match status" value="1"/>
</dbReference>
<evidence type="ECO:0000313" key="8">
    <source>
        <dbReference type="Proteomes" id="UP000001219"/>
    </source>
</evidence>
<keyword evidence="2" id="KW-0597">Phosphoprotein</keyword>
<dbReference type="RefSeq" id="WP_012832543.1">
    <property type="nucleotide sequence ID" value="NC_013441.1"/>
</dbReference>
<dbReference type="PROSITE" id="PS00012">
    <property type="entry name" value="PHOSPHOPANTETHEINE"/>
    <property type="match status" value="2"/>
</dbReference>
<dbReference type="Gene3D" id="3.40.366.10">
    <property type="entry name" value="Malonyl-Coenzyme A Acyl Carrier Protein, domain 2"/>
    <property type="match status" value="1"/>
</dbReference>
<dbReference type="Pfam" id="PF08242">
    <property type="entry name" value="Methyltransf_12"/>
    <property type="match status" value="1"/>
</dbReference>
<dbReference type="PROSITE" id="PS50075">
    <property type="entry name" value="CARRIER"/>
    <property type="match status" value="2"/>
</dbReference>
<dbReference type="GO" id="GO:0006633">
    <property type="term" value="P:fatty acid biosynthetic process"/>
    <property type="evidence" value="ECO:0007669"/>
    <property type="project" value="TreeGrafter"/>
</dbReference>
<dbReference type="KEGG" id="gbr:Gbro_0629"/>
<dbReference type="PANTHER" id="PTHR43775">
    <property type="entry name" value="FATTY ACID SYNTHASE"/>
    <property type="match status" value="1"/>
</dbReference>
<dbReference type="SUPFAM" id="SSF51735">
    <property type="entry name" value="NAD(P)-binding Rossmann-fold domains"/>
    <property type="match status" value="2"/>
</dbReference>
<proteinExistence type="predicted"/>
<feature type="domain" description="Carrier" evidence="6">
    <location>
        <begin position="1078"/>
        <end position="1153"/>
    </location>
</feature>
<dbReference type="InterPro" id="IPR016036">
    <property type="entry name" value="Malonyl_transacylase_ACP-bd"/>
</dbReference>
<dbReference type="InterPro" id="IPR013217">
    <property type="entry name" value="Methyltransf_12"/>
</dbReference>
<feature type="compositionally biased region" description="Polar residues" evidence="5">
    <location>
        <begin position="1054"/>
        <end position="1063"/>
    </location>
</feature>
<feature type="domain" description="Carrier" evidence="6">
    <location>
        <begin position="973"/>
        <end position="1051"/>
    </location>
</feature>
<evidence type="ECO:0000256" key="2">
    <source>
        <dbReference type="ARBA" id="ARBA00022553"/>
    </source>
</evidence>
<reference evidence="8" key="1">
    <citation type="submission" date="2009-10" db="EMBL/GenBank/DDBJ databases">
        <title>The complete chromosome of Gordonia bronchialis DSM 43247.</title>
        <authorList>
            <consortium name="US DOE Joint Genome Institute (JGI-PGF)"/>
            <person name="Lucas S."/>
            <person name="Copeland A."/>
            <person name="Lapidus A."/>
            <person name="Glavina del Rio T."/>
            <person name="Dalin E."/>
            <person name="Tice H."/>
            <person name="Bruce D."/>
            <person name="Goodwin L."/>
            <person name="Pitluck S."/>
            <person name="Kyrpides N."/>
            <person name="Mavromatis K."/>
            <person name="Ivanova N."/>
            <person name="Ovchinnikova G."/>
            <person name="Saunders E."/>
            <person name="Brettin T."/>
            <person name="Detter J.C."/>
            <person name="Han C."/>
            <person name="Larimer F."/>
            <person name="Land M."/>
            <person name="Hauser L."/>
            <person name="Markowitz V."/>
            <person name="Cheng J.-F."/>
            <person name="Hugenholtz P."/>
            <person name="Woyke T."/>
            <person name="Wu D."/>
            <person name="Jando M."/>
            <person name="Schneider S."/>
            <person name="Goeker M."/>
            <person name="Klenk H.-P."/>
            <person name="Eisen J.A."/>
        </authorList>
    </citation>
    <scope>NUCLEOTIDE SEQUENCE [LARGE SCALE GENOMIC DNA]</scope>
    <source>
        <strain evidence="8">ATCC 25592 / DSM 43247 / BCRC 13721 / JCM 3198 / KCTC 3076 / NBRC 16047 / NCTC 10667</strain>
    </source>
</reference>
<reference evidence="7 8" key="2">
    <citation type="journal article" date="2010" name="Stand. Genomic Sci.">
        <title>Complete genome sequence of Gordonia bronchialis type strain (3410).</title>
        <authorList>
            <person name="Ivanova N."/>
            <person name="Sikorski J."/>
            <person name="Jando M."/>
            <person name="Lapidus A."/>
            <person name="Nolan M."/>
            <person name="Lucas S."/>
            <person name="Del Rio T.G."/>
            <person name="Tice H."/>
            <person name="Copeland A."/>
            <person name="Cheng J.F."/>
            <person name="Chen F."/>
            <person name="Bruce D."/>
            <person name="Goodwin L."/>
            <person name="Pitluck S."/>
            <person name="Mavromatis K."/>
            <person name="Ovchinnikova G."/>
            <person name="Pati A."/>
            <person name="Chen A."/>
            <person name="Palaniappan K."/>
            <person name="Land M."/>
            <person name="Hauser L."/>
            <person name="Chang Y.J."/>
            <person name="Jeffries C.D."/>
            <person name="Chain P."/>
            <person name="Saunders E."/>
            <person name="Han C."/>
            <person name="Detter J.C."/>
            <person name="Brettin T."/>
            <person name="Rohde M."/>
            <person name="Goker M."/>
            <person name="Bristow J."/>
            <person name="Eisen J.A."/>
            <person name="Markowitz V."/>
            <person name="Hugenholtz P."/>
            <person name="Klenk H.P."/>
            <person name="Kyrpides N.C."/>
        </authorList>
    </citation>
    <scope>NUCLEOTIDE SEQUENCE [LARGE SCALE GENOMIC DNA]</scope>
    <source>
        <strain evidence="8">ATCC 25592 / DSM 43247 / BCRC 13721 / JCM 3198 / KCTC 3076 / NBRC 16047 / NCTC 10667</strain>
    </source>
</reference>
<keyword evidence="8" id="KW-1185">Reference proteome</keyword>
<dbReference type="Proteomes" id="UP000001219">
    <property type="component" value="Chromosome"/>
</dbReference>
<keyword evidence="3 7" id="KW-0808">Transferase</keyword>
<dbReference type="Pfam" id="PF00698">
    <property type="entry name" value="Acyl_transf_1"/>
    <property type="match status" value="1"/>
</dbReference>
<dbReference type="CDD" id="cd05274">
    <property type="entry name" value="KR_FAS_SDR_x"/>
    <property type="match status" value="1"/>
</dbReference>
<dbReference type="InterPro" id="IPR013968">
    <property type="entry name" value="PKS_KR"/>
</dbReference>
<dbReference type="eggNOG" id="COG1028">
    <property type="taxonomic scope" value="Bacteria"/>
</dbReference>
<keyword evidence="4" id="KW-0511">Multifunctional enzyme</keyword>
<feature type="region of interest" description="Disordered" evidence="5">
    <location>
        <begin position="949"/>
        <end position="974"/>
    </location>
</feature>
<dbReference type="SMART" id="SM00823">
    <property type="entry name" value="PKS_PP"/>
    <property type="match status" value="2"/>
</dbReference>
<dbReference type="InterPro" id="IPR036736">
    <property type="entry name" value="ACP-like_sf"/>
</dbReference>
<dbReference type="InterPro" id="IPR014043">
    <property type="entry name" value="Acyl_transferase_dom"/>
</dbReference>
<dbReference type="Gene3D" id="3.40.50.150">
    <property type="entry name" value="Vaccinia Virus protein VP39"/>
    <property type="match status" value="1"/>
</dbReference>
<feature type="region of interest" description="Disordered" evidence="5">
    <location>
        <begin position="1161"/>
        <end position="1187"/>
    </location>
</feature>
<dbReference type="InterPro" id="IPR036291">
    <property type="entry name" value="NAD(P)-bd_dom_sf"/>
</dbReference>
<gene>
    <name evidence="7" type="ordered locus">Gbro_0629</name>
</gene>
<dbReference type="CDD" id="cd02440">
    <property type="entry name" value="AdoMet_MTases"/>
    <property type="match status" value="1"/>
</dbReference>
<dbReference type="PANTHER" id="PTHR43775:SF37">
    <property type="entry name" value="SI:DKEY-61P9.11"/>
    <property type="match status" value="1"/>
</dbReference>
<dbReference type="Gene3D" id="3.40.50.720">
    <property type="entry name" value="NAD(P)-binding Rossmann-like Domain"/>
    <property type="match status" value="1"/>
</dbReference>
<dbReference type="NCBIfam" id="NF037941">
    <property type="entry name" value="PKS_NbtC"/>
    <property type="match status" value="1"/>
</dbReference>
<dbReference type="InterPro" id="IPR016035">
    <property type="entry name" value="Acyl_Trfase/lysoPLipase"/>
</dbReference>
<dbReference type="InterPro" id="IPR001227">
    <property type="entry name" value="Ac_transferase_dom_sf"/>
</dbReference>
<feature type="compositionally biased region" description="Low complexity" evidence="5">
    <location>
        <begin position="1064"/>
        <end position="1077"/>
    </location>
</feature>
<dbReference type="InterPro" id="IPR029063">
    <property type="entry name" value="SAM-dependent_MTases_sf"/>
</dbReference>
<sequence length="1560" mass="165102">MATLRLPDGTSPVVVSADTPALLRAEGASLADYLTRAPHVSPDQLSRMLFRSRPVRRFRALVSARDAAALVEGLRAVATGTDHPAVVRSDGPARRSRIALVFPGQGGQRPGMGALYHRHSAAFAAEVERLHAVFEEVAGCSPRSYLLDDDPDRDTSADDTAALIQPALFMQMAALAAMWRSFGVVPEIVVGHSQGEIAACYVAGVMDLHDAITVLTTRARSVDTTASQQYSMAVLDTDRAEAESLLARRSGWAEISVINSPRMTGVSGDTPIITSVVDQLAEAGRFSRVIAVRYPAHTAVMHEVARTILDATGERLSDKGFTATPITCIGSTLGEEITPDLPLGEYWFWNLRNVVRFDKAVARAVALGANTFVELSEHPTLQLPIGETLESIADATATVVGTSRRQAEDMSVIARNLVLIAVGDLDFDWTSLLVEDDTARGSAALPLPDFPHTITNDSFLWMTYATNRPEVSPPHAGTSAPATPAAVPDPTMTVAQRWVRIPRRSMVAPQTMGIVDLGALPGLADAIVEHAPDFGAAARRIDVAAESSDDATLLDGVDTVVVLGPAGAREPRADARTREAIGQAADFFGERRWWSAADPPRDHWLVTVGGEAVTDNESPEIGAAGIAAGFRCLGAEYPNASFGHLDLDPALLETGTVDAAVADKIVAALHIAREPDIALRGKDLFVKRLTPADDTATAETPAAGRHVLITGGTGKVGLEFADHFAAQGVTRLTLVSRRGATPEVQRRLDALRRNGTEVVVQRCDITDDAQVRALGESLADAPVDVAIHAAADLPPGTGGIGLEDITGDVVSRLCDAKVAGVHRILGAVPTSDDVRVLLCSSFAATIGGRGTIVYSAANRMLDAVATALRADGVDCASVQWGQWAVHDGSGAADAATLAAVGYRTMPSESAIRAGLAVRHNAIVAAFDWQRGHEVLRDFGYGPLLSDLASAEPAPPRPSTRPAADSTPGPAAPQPVRDLRTAALAVVADVIGAADVDAIDTTRPLVALGLDSLQALDLRRKVTEQFGYELPVTELVGGASLDDVTALLGQHAATPVSTESNSSEPTWPTTGPATTAPTVSPGQRIPALVAEVIGATDVDAIDTTRPLVALGLDSLQALDLRRKVTEEFGYELPVTELVGGASLDDVIALLGDRAALTATAPSLAAAGPPPPKPAVGQPAPPPEAGTSLAEHTETVAERLVPDTVDYRRVQAARVDIDRIGLDAMLRALRPAFTGADARSADEIAAGLGFAPRHHWLLRQWLLALETAGVLVRTAEDRYRIAQSVPPPEETDLEKVCAVMGYRPVLAEFLRGCNENLTALARDEMRVQELLFVGGGTDTAEAAYRENLVSAYLNRAARAAVVDLTGTIGARRQPVRILELGAGVGGTTTDVVDGLAELSVPLDYHFTDVSEFFLSAAREHYAGFGWMRYGLLDMNADLRALSASSARYDIVIASNVLHNAHHIGRTLTELHDLLDPGGAVVIIESTRAYAQLLTSVQFLMSPAVGQPHAGADDVRAGRRIFLTDDEWTDELRAAGLRPAVTLPRPGHPLTLLEQRLLVAIKE</sequence>